<proteinExistence type="inferred from homology"/>
<keyword evidence="6" id="KW-1185">Reference proteome</keyword>
<comment type="subcellular location">
    <subcellularLocation>
        <location evidence="1">Periplasm</location>
    </subcellularLocation>
</comment>
<dbReference type="AlphaFoldDB" id="W4HQS4"/>
<dbReference type="GO" id="GO:0042597">
    <property type="term" value="C:periplasmic space"/>
    <property type="evidence" value="ECO:0007669"/>
    <property type="project" value="UniProtKB-SubCell"/>
</dbReference>
<dbReference type="PANTHER" id="PTHR43649">
    <property type="entry name" value="ARABINOSE-BINDING PROTEIN-RELATED"/>
    <property type="match status" value="1"/>
</dbReference>
<feature type="chain" id="PRO_5004842364" evidence="4">
    <location>
        <begin position="22"/>
        <end position="450"/>
    </location>
</feature>
<dbReference type="Proteomes" id="UP000019063">
    <property type="component" value="Unassembled WGS sequence"/>
</dbReference>
<evidence type="ECO:0000256" key="3">
    <source>
        <dbReference type="ARBA" id="ARBA00022448"/>
    </source>
</evidence>
<dbReference type="PATRIC" id="fig|1317118.6.peg.210"/>
<organism evidence="5 6">
    <name type="scientific">Roseivivax marinus</name>
    <dbReference type="NCBI Taxonomy" id="1379903"/>
    <lineage>
        <taxon>Bacteria</taxon>
        <taxon>Pseudomonadati</taxon>
        <taxon>Pseudomonadota</taxon>
        <taxon>Alphaproteobacteria</taxon>
        <taxon>Rhodobacterales</taxon>
        <taxon>Roseobacteraceae</taxon>
        <taxon>Roseivivax</taxon>
    </lineage>
</organism>
<gene>
    <name evidence="5" type="ORF">ATO8_01015</name>
</gene>
<dbReference type="RefSeq" id="WP_043841327.1">
    <property type="nucleotide sequence ID" value="NZ_AQQW01000001.1"/>
</dbReference>
<evidence type="ECO:0000256" key="4">
    <source>
        <dbReference type="SAM" id="SignalP"/>
    </source>
</evidence>
<sequence length="450" mass="49220">MTRTLTASVATLALLAGAASAQDLLVPVGEGPFTWDSYNTFAENTDLSGETVTITGTWTGFEKEKVDEVFRYFEEATGATVEYSGSDSFEQDIVISARSGSAPNIAIFPQPGLAADMASQGYLTPLDPSVGDFVRENYAAGESLVDLATYAGPEGEENLYGIFYRIDLKSLVWYNPITFDEFGFDVPESMEELKELTEDMADEGLTPWCLGLGAGAATGWPATDWVEEMMLRLHSPDVYDQWVSNEISFDDPQVVEAIEEFGWFAKNDDYINGGAEAAATTDYRDSPSGLFTIPPECGMLRQASFVTAFFPDDAEMGENIDFFYFPAFEEKDLGNPVLGAGTLFTITDPSEGATKMIEFLELPLAHEIWANQGAFLSPHSGLNPETYQTDTQRQQSEIIQEATTFRFDASDLMPSEIGAGAFWTGMVDYVTGSEAADVAADIQARWDQLN</sequence>
<name>W4HQS4_9RHOB</name>
<dbReference type="SUPFAM" id="SSF53850">
    <property type="entry name" value="Periplasmic binding protein-like II"/>
    <property type="match status" value="1"/>
</dbReference>
<evidence type="ECO:0000313" key="6">
    <source>
        <dbReference type="Proteomes" id="UP000019063"/>
    </source>
</evidence>
<keyword evidence="3" id="KW-0813">Transport</keyword>
<keyword evidence="4" id="KW-0732">Signal</keyword>
<evidence type="ECO:0000313" key="5">
    <source>
        <dbReference type="EMBL" id="ETW14446.1"/>
    </source>
</evidence>
<accession>W4HQS4</accession>
<dbReference type="STRING" id="1379903.ATO8_01015"/>
<dbReference type="PANTHER" id="PTHR43649:SF29">
    <property type="entry name" value="OSMOPROTECTIVE COMPOUNDS-BINDING PROTEIN GGTB"/>
    <property type="match status" value="1"/>
</dbReference>
<comment type="caution">
    <text evidence="5">The sequence shown here is derived from an EMBL/GenBank/DDBJ whole genome shotgun (WGS) entry which is preliminary data.</text>
</comment>
<reference evidence="5 6" key="1">
    <citation type="journal article" date="2014" name="Antonie Van Leeuwenhoek">
        <title>Roseivivax atlanticus sp. nov., isolated from surface seawater of the Atlantic Ocean.</title>
        <authorList>
            <person name="Li G."/>
            <person name="Lai Q."/>
            <person name="Liu X."/>
            <person name="Sun F."/>
            <person name="Shao Z."/>
        </authorList>
    </citation>
    <scope>NUCLEOTIDE SEQUENCE [LARGE SCALE GENOMIC DNA]</scope>
    <source>
        <strain evidence="5 6">22II-s10s</strain>
    </source>
</reference>
<dbReference type="Pfam" id="PF01547">
    <property type="entry name" value="SBP_bac_1"/>
    <property type="match status" value="1"/>
</dbReference>
<dbReference type="InterPro" id="IPR006059">
    <property type="entry name" value="SBP"/>
</dbReference>
<evidence type="ECO:0000256" key="2">
    <source>
        <dbReference type="ARBA" id="ARBA00008520"/>
    </source>
</evidence>
<comment type="similarity">
    <text evidence="2">Belongs to the bacterial solute-binding protein 1 family.</text>
</comment>
<dbReference type="Gene3D" id="3.40.190.10">
    <property type="entry name" value="Periplasmic binding protein-like II"/>
    <property type="match status" value="2"/>
</dbReference>
<dbReference type="eggNOG" id="COG1653">
    <property type="taxonomic scope" value="Bacteria"/>
</dbReference>
<dbReference type="InterPro" id="IPR050490">
    <property type="entry name" value="Bact_solute-bd_prot1"/>
</dbReference>
<feature type="signal peptide" evidence="4">
    <location>
        <begin position="1"/>
        <end position="21"/>
    </location>
</feature>
<evidence type="ECO:0000256" key="1">
    <source>
        <dbReference type="ARBA" id="ARBA00004418"/>
    </source>
</evidence>
<dbReference type="EMBL" id="AQQW01000001">
    <property type="protein sequence ID" value="ETW14446.1"/>
    <property type="molecule type" value="Genomic_DNA"/>
</dbReference>
<protein>
    <submittedName>
        <fullName evidence="5">Alpha-glucoside ABC transporter substrate-binding protein</fullName>
    </submittedName>
</protein>